<evidence type="ECO:0000256" key="1">
    <source>
        <dbReference type="SAM" id="MobiDB-lite"/>
    </source>
</evidence>
<feature type="region of interest" description="Disordered" evidence="1">
    <location>
        <begin position="75"/>
        <end position="144"/>
    </location>
</feature>
<evidence type="ECO:0008006" key="5">
    <source>
        <dbReference type="Google" id="ProtNLM"/>
    </source>
</evidence>
<evidence type="ECO:0000256" key="2">
    <source>
        <dbReference type="SAM" id="SignalP"/>
    </source>
</evidence>
<feature type="compositionally biased region" description="Basic and acidic residues" evidence="1">
    <location>
        <begin position="121"/>
        <end position="135"/>
    </location>
</feature>
<dbReference type="AlphaFoldDB" id="A0AAJ0C3I6"/>
<feature type="signal peptide" evidence="2">
    <location>
        <begin position="1"/>
        <end position="19"/>
    </location>
</feature>
<accession>A0AAJ0C3I6</accession>
<feature type="chain" id="PRO_5042574508" description="Ig-like domain-containing protein" evidence="2">
    <location>
        <begin position="20"/>
        <end position="144"/>
    </location>
</feature>
<proteinExistence type="predicted"/>
<dbReference type="RefSeq" id="XP_060285474.1">
    <property type="nucleotide sequence ID" value="XM_060427408.1"/>
</dbReference>
<dbReference type="GeneID" id="85310595"/>
<gene>
    <name evidence="3" type="ORF">QBC33DRAFT_532793</name>
</gene>
<keyword evidence="2" id="KW-0732">Signal</keyword>
<evidence type="ECO:0000313" key="4">
    <source>
        <dbReference type="Proteomes" id="UP001244011"/>
    </source>
</evidence>
<dbReference type="Proteomes" id="UP001244011">
    <property type="component" value="Unassembled WGS sequence"/>
</dbReference>
<feature type="compositionally biased region" description="Polar residues" evidence="1">
    <location>
        <begin position="79"/>
        <end position="98"/>
    </location>
</feature>
<protein>
    <recommendedName>
        <fullName evidence="5">Ig-like domain-containing protein</fullName>
    </recommendedName>
</protein>
<dbReference type="EMBL" id="MU839003">
    <property type="protein sequence ID" value="KAK1769261.1"/>
    <property type="molecule type" value="Genomic_DNA"/>
</dbReference>
<name>A0AAJ0C3I6_9PEZI</name>
<reference evidence="3" key="1">
    <citation type="submission" date="2023-06" db="EMBL/GenBank/DDBJ databases">
        <title>Genome-scale phylogeny and comparative genomics of the fungal order Sordariales.</title>
        <authorList>
            <consortium name="Lawrence Berkeley National Laboratory"/>
            <person name="Hensen N."/>
            <person name="Bonometti L."/>
            <person name="Westerberg I."/>
            <person name="Brannstrom I.O."/>
            <person name="Guillou S."/>
            <person name="Cros-Aarteil S."/>
            <person name="Calhoun S."/>
            <person name="Haridas S."/>
            <person name="Kuo A."/>
            <person name="Mondo S."/>
            <person name="Pangilinan J."/>
            <person name="Riley R."/>
            <person name="Labutti K."/>
            <person name="Andreopoulos B."/>
            <person name="Lipzen A."/>
            <person name="Chen C."/>
            <person name="Yanf M."/>
            <person name="Daum C."/>
            <person name="Ng V."/>
            <person name="Clum A."/>
            <person name="Steindorff A."/>
            <person name="Ohm R."/>
            <person name="Martin F."/>
            <person name="Silar P."/>
            <person name="Natvig D."/>
            <person name="Lalanne C."/>
            <person name="Gautier V."/>
            <person name="Ament-Velasquez S.L."/>
            <person name="Kruys A."/>
            <person name="Hutchinson M.I."/>
            <person name="Powell A.J."/>
            <person name="Barry K."/>
            <person name="Miller A.N."/>
            <person name="Grigoriev I.V."/>
            <person name="Debuchy R."/>
            <person name="Gladieux P."/>
            <person name="Thoren M.H."/>
            <person name="Johannesson H."/>
        </authorList>
    </citation>
    <scope>NUCLEOTIDE SEQUENCE</scope>
    <source>
        <strain evidence="3">8032-3</strain>
    </source>
</reference>
<comment type="caution">
    <text evidence="3">The sequence shown here is derived from an EMBL/GenBank/DDBJ whole genome shotgun (WGS) entry which is preliminary data.</text>
</comment>
<organism evidence="3 4">
    <name type="scientific">Phialemonium atrogriseum</name>
    <dbReference type="NCBI Taxonomy" id="1093897"/>
    <lineage>
        <taxon>Eukaryota</taxon>
        <taxon>Fungi</taxon>
        <taxon>Dikarya</taxon>
        <taxon>Ascomycota</taxon>
        <taxon>Pezizomycotina</taxon>
        <taxon>Sordariomycetes</taxon>
        <taxon>Sordariomycetidae</taxon>
        <taxon>Cephalothecales</taxon>
        <taxon>Cephalothecaceae</taxon>
        <taxon>Phialemonium</taxon>
    </lineage>
</organism>
<sequence length="144" mass="15566">MSYHVTSYLLSSSAGLAQACLTAGLSVCPPGAKEWVNKPDAMIGESILGRGTCLDQHKETGSFSCVSTTLQLHSPADGLTNSHTAKSTRTSTAGNPIRSSDELCHRSHSWPFNLPRPPQRSTRDTGNTEHWEETRFPWSSSPPA</sequence>
<evidence type="ECO:0000313" key="3">
    <source>
        <dbReference type="EMBL" id="KAK1769261.1"/>
    </source>
</evidence>
<keyword evidence="4" id="KW-1185">Reference proteome</keyword>